<dbReference type="InterPro" id="IPR054542">
    <property type="entry name" value="Cys_met_metab_PP"/>
</dbReference>
<dbReference type="Gene3D" id="3.40.640.10">
    <property type="entry name" value="Type I PLP-dependent aspartate aminotransferase-like (Major domain)"/>
    <property type="match status" value="1"/>
</dbReference>
<feature type="modified residue" description="N6-(pyridoxal phosphate)lysine" evidence="8">
    <location>
        <position position="197"/>
    </location>
</feature>
<dbReference type="InterPro" id="IPR015422">
    <property type="entry name" value="PyrdxlP-dep_Trfase_small"/>
</dbReference>
<sequence length="379" mass="40874">MGPWDGPGHETGAVTPPVFQTSLFTKPSFRTFVQQQAAEHDEYVYSRGTNPTVAFLEQRLALLEGGEAAKCFGSGMGAISAVLAGLLGSGDHVLFVNNVYGPTLELAERLGAFGIEHTVLTEDTGPDAVEAHIRPDTALIYLESPGTMRMKVLDLPAITAVARRRGVRTAIDNTWATPLFQKPLALGADLAIHSLTKYIGGHSDVVGGAVVGTRPLIREIFYNGHQLFGSVMSATEASMVLRGLRTLPVRMEEHRRNAERVIDYLATRPEAAVVHHPYAEHGPDAEITARQFSGFSGLLSFELAEATFERVARFIDALSLFRTGVSWGGYESLVTSPLRPDNEAQLRAKGVPPGTVRLSVGLEGADRQIADLEAAFTTL</sequence>
<dbReference type="InterPro" id="IPR000277">
    <property type="entry name" value="Cys/Met-Metab_PyrdxlP-dep_enz"/>
</dbReference>
<evidence type="ECO:0000256" key="8">
    <source>
        <dbReference type="PIRSR" id="PIRSR001434-2"/>
    </source>
</evidence>
<dbReference type="GO" id="GO:0047982">
    <property type="term" value="F:homocysteine desulfhydrase activity"/>
    <property type="evidence" value="ECO:0007669"/>
    <property type="project" value="UniProtKB-EC"/>
</dbReference>
<comment type="catalytic activity">
    <reaction evidence="6">
        <text>L-homocysteine + H2O = 2-oxobutanoate + hydrogen sulfide + NH4(+) + H(+)</text>
        <dbReference type="Rhea" id="RHEA:14501"/>
        <dbReference type="ChEBI" id="CHEBI:15377"/>
        <dbReference type="ChEBI" id="CHEBI:15378"/>
        <dbReference type="ChEBI" id="CHEBI:16763"/>
        <dbReference type="ChEBI" id="CHEBI:28938"/>
        <dbReference type="ChEBI" id="CHEBI:29919"/>
        <dbReference type="ChEBI" id="CHEBI:58199"/>
        <dbReference type="EC" id="4.4.1.2"/>
    </reaction>
    <physiologicalReaction direction="left-to-right" evidence="6">
        <dbReference type="Rhea" id="RHEA:14502"/>
    </physiologicalReaction>
</comment>
<evidence type="ECO:0000256" key="7">
    <source>
        <dbReference type="ARBA" id="ARBA00052699"/>
    </source>
</evidence>
<dbReference type="AlphaFoldDB" id="A0A841E9X5"/>
<evidence type="ECO:0000256" key="6">
    <source>
        <dbReference type="ARBA" id="ARBA00048780"/>
    </source>
</evidence>
<evidence type="ECO:0000256" key="5">
    <source>
        <dbReference type="ARBA" id="ARBA00047199"/>
    </source>
</evidence>
<dbReference type="GO" id="GO:0030170">
    <property type="term" value="F:pyridoxal phosphate binding"/>
    <property type="evidence" value="ECO:0007669"/>
    <property type="project" value="InterPro"/>
</dbReference>
<dbReference type="CDD" id="cd00614">
    <property type="entry name" value="CGS_like"/>
    <property type="match status" value="1"/>
</dbReference>
<dbReference type="InterPro" id="IPR015424">
    <property type="entry name" value="PyrdxlP-dep_Trfase"/>
</dbReference>
<dbReference type="GO" id="GO:0019346">
    <property type="term" value="P:transsulfuration"/>
    <property type="evidence" value="ECO:0007669"/>
    <property type="project" value="InterPro"/>
</dbReference>
<evidence type="ECO:0000256" key="4">
    <source>
        <dbReference type="ARBA" id="ARBA00047175"/>
    </source>
</evidence>
<dbReference type="PANTHER" id="PTHR11808:SF80">
    <property type="entry name" value="CYSTATHIONINE GAMMA-LYASE"/>
    <property type="match status" value="1"/>
</dbReference>
<dbReference type="Pfam" id="PF01053">
    <property type="entry name" value="Cys_Met_Meta_PP"/>
    <property type="match status" value="1"/>
</dbReference>
<accession>A0A841E9X5</accession>
<evidence type="ECO:0000256" key="3">
    <source>
        <dbReference type="ARBA" id="ARBA00022898"/>
    </source>
</evidence>
<dbReference type="InterPro" id="IPR015421">
    <property type="entry name" value="PyrdxlP-dep_Trfase_major"/>
</dbReference>
<organism evidence="10 11">
    <name type="scientific">Streptomonospora salina</name>
    <dbReference type="NCBI Taxonomy" id="104205"/>
    <lineage>
        <taxon>Bacteria</taxon>
        <taxon>Bacillati</taxon>
        <taxon>Actinomycetota</taxon>
        <taxon>Actinomycetes</taxon>
        <taxon>Streptosporangiales</taxon>
        <taxon>Nocardiopsidaceae</taxon>
        <taxon>Streptomonospora</taxon>
    </lineage>
</organism>
<proteinExistence type="inferred from homology"/>
<comment type="similarity">
    <text evidence="2 9">Belongs to the trans-sulfuration enzymes family.</text>
</comment>
<dbReference type="PANTHER" id="PTHR11808">
    <property type="entry name" value="TRANS-SULFURATION ENZYME FAMILY MEMBER"/>
    <property type="match status" value="1"/>
</dbReference>
<evidence type="ECO:0000256" key="1">
    <source>
        <dbReference type="ARBA" id="ARBA00001933"/>
    </source>
</evidence>
<name>A0A841E9X5_9ACTN</name>
<dbReference type="Gene3D" id="3.90.1150.10">
    <property type="entry name" value="Aspartate Aminotransferase, domain 1"/>
    <property type="match status" value="1"/>
</dbReference>
<dbReference type="PIRSF" id="PIRSF001434">
    <property type="entry name" value="CGS"/>
    <property type="match status" value="1"/>
</dbReference>
<dbReference type="SUPFAM" id="SSF53383">
    <property type="entry name" value="PLP-dependent transferases"/>
    <property type="match status" value="1"/>
</dbReference>
<protein>
    <recommendedName>
        <fullName evidence="4">homocysteine desulfhydrase</fullName>
        <ecNumber evidence="4">4.4.1.2</ecNumber>
    </recommendedName>
    <alternativeName>
        <fullName evidence="5">Homocysteine desulfhydrase</fullName>
    </alternativeName>
</protein>
<dbReference type="GO" id="GO:0005737">
    <property type="term" value="C:cytoplasm"/>
    <property type="evidence" value="ECO:0007669"/>
    <property type="project" value="TreeGrafter"/>
</dbReference>
<dbReference type="PROSITE" id="PS00868">
    <property type="entry name" value="CYS_MET_METAB_PP"/>
    <property type="match status" value="1"/>
</dbReference>
<dbReference type="EMBL" id="JACHLY010000001">
    <property type="protein sequence ID" value="MBB5999802.1"/>
    <property type="molecule type" value="Genomic_DNA"/>
</dbReference>
<reference evidence="10 11" key="1">
    <citation type="submission" date="2020-08" db="EMBL/GenBank/DDBJ databases">
        <title>Sequencing the genomes of 1000 actinobacteria strains.</title>
        <authorList>
            <person name="Klenk H.-P."/>
        </authorList>
    </citation>
    <scope>NUCLEOTIDE SEQUENCE [LARGE SCALE GENOMIC DNA]</scope>
    <source>
        <strain evidence="10 11">DSM 44593</strain>
    </source>
</reference>
<evidence type="ECO:0000313" key="10">
    <source>
        <dbReference type="EMBL" id="MBB5999802.1"/>
    </source>
</evidence>
<comment type="caution">
    <text evidence="10">The sequence shown here is derived from an EMBL/GenBank/DDBJ whole genome shotgun (WGS) entry which is preliminary data.</text>
</comment>
<keyword evidence="10" id="KW-0456">Lyase</keyword>
<dbReference type="RefSeq" id="WP_221457670.1">
    <property type="nucleotide sequence ID" value="NZ_BAABKT010000039.1"/>
</dbReference>
<keyword evidence="11" id="KW-1185">Reference proteome</keyword>
<dbReference type="EC" id="4.4.1.2" evidence="4"/>
<evidence type="ECO:0000256" key="2">
    <source>
        <dbReference type="ARBA" id="ARBA00009077"/>
    </source>
</evidence>
<comment type="catalytic activity">
    <reaction evidence="7">
        <text>L-methionine + H2O = methanethiol + 2-oxobutanoate + NH4(+)</text>
        <dbReference type="Rhea" id="RHEA:23800"/>
        <dbReference type="ChEBI" id="CHEBI:15377"/>
        <dbReference type="ChEBI" id="CHEBI:16007"/>
        <dbReference type="ChEBI" id="CHEBI:16763"/>
        <dbReference type="ChEBI" id="CHEBI:28938"/>
        <dbReference type="ChEBI" id="CHEBI:57844"/>
        <dbReference type="EC" id="4.4.1.11"/>
    </reaction>
    <physiologicalReaction direction="left-to-right" evidence="7">
        <dbReference type="Rhea" id="RHEA:23801"/>
    </physiologicalReaction>
</comment>
<dbReference type="GO" id="GO:0018826">
    <property type="term" value="F:methionine gamma-lyase activity"/>
    <property type="evidence" value="ECO:0007669"/>
    <property type="project" value="UniProtKB-EC"/>
</dbReference>
<gene>
    <name evidence="10" type="ORF">HNR25_003553</name>
</gene>
<evidence type="ECO:0000313" key="11">
    <source>
        <dbReference type="Proteomes" id="UP000578077"/>
    </source>
</evidence>
<dbReference type="Proteomes" id="UP000578077">
    <property type="component" value="Unassembled WGS sequence"/>
</dbReference>
<comment type="cofactor">
    <cofactor evidence="1 9">
        <name>pyridoxal 5'-phosphate</name>
        <dbReference type="ChEBI" id="CHEBI:597326"/>
    </cofactor>
</comment>
<dbReference type="FunFam" id="3.40.640.10:FF:000046">
    <property type="entry name" value="Cystathionine gamma-lyase"/>
    <property type="match status" value="1"/>
</dbReference>
<evidence type="ECO:0000256" key="9">
    <source>
        <dbReference type="RuleBase" id="RU362118"/>
    </source>
</evidence>
<keyword evidence="3 8" id="KW-0663">Pyridoxal phosphate</keyword>